<dbReference type="PANTHER" id="PTHR11863">
    <property type="entry name" value="STEROL DESATURASE"/>
    <property type="match status" value="1"/>
</dbReference>
<dbReference type="GO" id="GO:0008610">
    <property type="term" value="P:lipid biosynthetic process"/>
    <property type="evidence" value="ECO:0007669"/>
    <property type="project" value="InterPro"/>
</dbReference>
<dbReference type="InterPro" id="IPR050307">
    <property type="entry name" value="Sterol_Desaturase_Related"/>
</dbReference>
<sequence>MLAAACFCPALAAAATAWVQASLGPALLQIGGVALTVHAAQGVAAVALHVVLLAAYCGAWAFKDLCFPHAWAPYKVQPGRHVDGRTYRSYAARAVPNIAIACGVLYGTVAHLLPWRRSLGFCAPEGLEACWPAYALAVLLSTTFGELVYLAAHRLQHDLPPLRGLHAVHHRVPAPVAISVYTVHPFDLVLQALTPPVLITLLVGPPACYLLGIAAVVALASPTLHCGYAFPGARVVAAHDRHHSEGQEVGWDEMSIPTRTLLSAVSSAAGWLA</sequence>
<accession>A0A835T5P3</accession>
<keyword evidence="5 6" id="KW-0472">Membrane</keyword>
<protein>
    <recommendedName>
        <fullName evidence="7">Fatty acid hydroxylase domain-containing protein</fullName>
    </recommendedName>
</protein>
<organism evidence="8 9">
    <name type="scientific">Chlamydomonas incerta</name>
    <dbReference type="NCBI Taxonomy" id="51695"/>
    <lineage>
        <taxon>Eukaryota</taxon>
        <taxon>Viridiplantae</taxon>
        <taxon>Chlorophyta</taxon>
        <taxon>core chlorophytes</taxon>
        <taxon>Chlorophyceae</taxon>
        <taxon>CS clade</taxon>
        <taxon>Chlamydomonadales</taxon>
        <taxon>Chlamydomonadaceae</taxon>
        <taxon>Chlamydomonas</taxon>
    </lineage>
</organism>
<dbReference type="InterPro" id="IPR006694">
    <property type="entry name" value="Fatty_acid_hydroxylase"/>
</dbReference>
<evidence type="ECO:0000256" key="5">
    <source>
        <dbReference type="ARBA" id="ARBA00023136"/>
    </source>
</evidence>
<evidence type="ECO:0000256" key="1">
    <source>
        <dbReference type="ARBA" id="ARBA00004370"/>
    </source>
</evidence>
<evidence type="ECO:0000259" key="7">
    <source>
        <dbReference type="Pfam" id="PF04116"/>
    </source>
</evidence>
<dbReference type="Proteomes" id="UP000650467">
    <property type="component" value="Unassembled WGS sequence"/>
</dbReference>
<keyword evidence="4 6" id="KW-1133">Transmembrane helix</keyword>
<dbReference type="AlphaFoldDB" id="A0A835T5P3"/>
<reference evidence="8" key="1">
    <citation type="journal article" date="2020" name="bioRxiv">
        <title>Comparative genomics of Chlamydomonas.</title>
        <authorList>
            <person name="Craig R.J."/>
            <person name="Hasan A.R."/>
            <person name="Ness R.W."/>
            <person name="Keightley P.D."/>
        </authorList>
    </citation>
    <scope>NUCLEOTIDE SEQUENCE</scope>
    <source>
        <strain evidence="8">SAG 7.73</strain>
    </source>
</reference>
<evidence type="ECO:0000256" key="4">
    <source>
        <dbReference type="ARBA" id="ARBA00022989"/>
    </source>
</evidence>
<name>A0A835T5P3_CHLIN</name>
<proteinExistence type="inferred from homology"/>
<dbReference type="GO" id="GO:0016020">
    <property type="term" value="C:membrane"/>
    <property type="evidence" value="ECO:0007669"/>
    <property type="project" value="UniProtKB-SubCell"/>
</dbReference>
<gene>
    <name evidence="8" type="ORF">HXX76_009077</name>
</gene>
<evidence type="ECO:0000256" key="3">
    <source>
        <dbReference type="ARBA" id="ARBA00022692"/>
    </source>
</evidence>
<evidence type="ECO:0000313" key="9">
    <source>
        <dbReference type="Proteomes" id="UP000650467"/>
    </source>
</evidence>
<keyword evidence="9" id="KW-1185">Reference proteome</keyword>
<comment type="similarity">
    <text evidence="2">Belongs to the sterol desaturase family.</text>
</comment>
<evidence type="ECO:0000256" key="2">
    <source>
        <dbReference type="ARBA" id="ARBA00009324"/>
    </source>
</evidence>
<evidence type="ECO:0000313" key="8">
    <source>
        <dbReference type="EMBL" id="KAG2432155.1"/>
    </source>
</evidence>
<feature type="domain" description="Fatty acid hydroxylase" evidence="7">
    <location>
        <begin position="142"/>
        <end position="250"/>
    </location>
</feature>
<keyword evidence="3 6" id="KW-0812">Transmembrane</keyword>
<feature type="transmembrane region" description="Helical" evidence="6">
    <location>
        <begin position="199"/>
        <end position="220"/>
    </location>
</feature>
<dbReference type="EMBL" id="JAEHOC010000022">
    <property type="protein sequence ID" value="KAG2432155.1"/>
    <property type="molecule type" value="Genomic_DNA"/>
</dbReference>
<evidence type="ECO:0000256" key="6">
    <source>
        <dbReference type="SAM" id="Phobius"/>
    </source>
</evidence>
<feature type="transmembrane region" description="Helical" evidence="6">
    <location>
        <begin position="172"/>
        <end position="193"/>
    </location>
</feature>
<comment type="caution">
    <text evidence="8">The sequence shown here is derived from an EMBL/GenBank/DDBJ whole genome shotgun (WGS) entry which is preliminary data.</text>
</comment>
<feature type="transmembrane region" description="Helical" evidence="6">
    <location>
        <begin position="94"/>
        <end position="113"/>
    </location>
</feature>
<feature type="transmembrane region" description="Helical" evidence="6">
    <location>
        <begin position="37"/>
        <end position="62"/>
    </location>
</feature>
<dbReference type="GO" id="GO:0016491">
    <property type="term" value="F:oxidoreductase activity"/>
    <property type="evidence" value="ECO:0007669"/>
    <property type="project" value="InterPro"/>
</dbReference>
<dbReference type="GO" id="GO:0005506">
    <property type="term" value="F:iron ion binding"/>
    <property type="evidence" value="ECO:0007669"/>
    <property type="project" value="InterPro"/>
</dbReference>
<comment type="subcellular location">
    <subcellularLocation>
        <location evidence="1">Membrane</location>
    </subcellularLocation>
</comment>
<dbReference type="Pfam" id="PF04116">
    <property type="entry name" value="FA_hydroxylase"/>
    <property type="match status" value="1"/>
</dbReference>
<feature type="transmembrane region" description="Helical" evidence="6">
    <location>
        <begin position="133"/>
        <end position="152"/>
    </location>
</feature>